<dbReference type="InterPro" id="IPR013096">
    <property type="entry name" value="Cupin_2"/>
</dbReference>
<dbReference type="InterPro" id="IPR014710">
    <property type="entry name" value="RmlC-like_jellyroll"/>
</dbReference>
<dbReference type="Gene3D" id="2.60.120.10">
    <property type="entry name" value="Jelly Rolls"/>
    <property type="match status" value="1"/>
</dbReference>
<dbReference type="OMA" id="ICASRMI"/>
<dbReference type="InterPro" id="IPR011051">
    <property type="entry name" value="RmlC_Cupin_sf"/>
</dbReference>
<name>A0A1R3RC40_ASPC5</name>
<keyword evidence="4" id="KW-1185">Reference proteome</keyword>
<reference evidence="4" key="1">
    <citation type="journal article" date="2017" name="Genome Biol.">
        <title>Comparative genomics reveals high biological diversity and specific adaptations in the industrially and medically important fungal genus Aspergillus.</title>
        <authorList>
            <person name="de Vries R.P."/>
            <person name="Riley R."/>
            <person name="Wiebenga A."/>
            <person name="Aguilar-Osorio G."/>
            <person name="Amillis S."/>
            <person name="Uchima C.A."/>
            <person name="Anderluh G."/>
            <person name="Asadollahi M."/>
            <person name="Askin M."/>
            <person name="Barry K."/>
            <person name="Battaglia E."/>
            <person name="Bayram O."/>
            <person name="Benocci T."/>
            <person name="Braus-Stromeyer S.A."/>
            <person name="Caldana C."/>
            <person name="Canovas D."/>
            <person name="Cerqueira G.C."/>
            <person name="Chen F."/>
            <person name="Chen W."/>
            <person name="Choi C."/>
            <person name="Clum A."/>
            <person name="Dos Santos R.A."/>
            <person name="Damasio A.R."/>
            <person name="Diallinas G."/>
            <person name="Emri T."/>
            <person name="Fekete E."/>
            <person name="Flipphi M."/>
            <person name="Freyberg S."/>
            <person name="Gallo A."/>
            <person name="Gournas C."/>
            <person name="Habgood R."/>
            <person name="Hainaut M."/>
            <person name="Harispe M.L."/>
            <person name="Henrissat B."/>
            <person name="Hilden K.S."/>
            <person name="Hope R."/>
            <person name="Hossain A."/>
            <person name="Karabika E."/>
            <person name="Karaffa L."/>
            <person name="Karanyi Z."/>
            <person name="Krasevec N."/>
            <person name="Kuo A."/>
            <person name="Kusch H."/>
            <person name="LaButti K."/>
            <person name="Lagendijk E.L."/>
            <person name="Lapidus A."/>
            <person name="Levasseur A."/>
            <person name="Lindquist E."/>
            <person name="Lipzen A."/>
            <person name="Logrieco A.F."/>
            <person name="MacCabe A."/>
            <person name="Maekelae M.R."/>
            <person name="Malavazi I."/>
            <person name="Melin P."/>
            <person name="Meyer V."/>
            <person name="Mielnichuk N."/>
            <person name="Miskei M."/>
            <person name="Molnar A.P."/>
            <person name="Mule G."/>
            <person name="Ngan C.Y."/>
            <person name="Orejas M."/>
            <person name="Orosz E."/>
            <person name="Ouedraogo J.P."/>
            <person name="Overkamp K.M."/>
            <person name="Park H.-S."/>
            <person name="Perrone G."/>
            <person name="Piumi F."/>
            <person name="Punt P.J."/>
            <person name="Ram A.F."/>
            <person name="Ramon A."/>
            <person name="Rauscher S."/>
            <person name="Record E."/>
            <person name="Riano-Pachon D.M."/>
            <person name="Robert V."/>
            <person name="Roehrig J."/>
            <person name="Ruller R."/>
            <person name="Salamov A."/>
            <person name="Salih N.S."/>
            <person name="Samson R.A."/>
            <person name="Sandor E."/>
            <person name="Sanguinetti M."/>
            <person name="Schuetze T."/>
            <person name="Sepcic K."/>
            <person name="Shelest E."/>
            <person name="Sherlock G."/>
            <person name="Sophianopoulou V."/>
            <person name="Squina F.M."/>
            <person name="Sun H."/>
            <person name="Susca A."/>
            <person name="Todd R.B."/>
            <person name="Tsang A."/>
            <person name="Unkles S.E."/>
            <person name="van de Wiele N."/>
            <person name="van Rossen-Uffink D."/>
            <person name="Oliveira J.V."/>
            <person name="Vesth T.C."/>
            <person name="Visser J."/>
            <person name="Yu J.-H."/>
            <person name="Zhou M."/>
            <person name="Andersen M.R."/>
            <person name="Archer D.B."/>
            <person name="Baker S.E."/>
            <person name="Benoit I."/>
            <person name="Brakhage A.A."/>
            <person name="Braus G.H."/>
            <person name="Fischer R."/>
            <person name="Frisvad J.C."/>
            <person name="Goldman G.H."/>
            <person name="Houbraken J."/>
            <person name="Oakley B."/>
            <person name="Pocsi I."/>
            <person name="Scazzocchio C."/>
            <person name="Seiboth B."/>
            <person name="vanKuyk P.A."/>
            <person name="Wortman J."/>
            <person name="Dyer P.S."/>
            <person name="Grigoriev I.V."/>
        </authorList>
    </citation>
    <scope>NUCLEOTIDE SEQUENCE [LARGE SCALE GENOMIC DNA]</scope>
    <source>
        <strain evidence="4">ITEM 5010</strain>
    </source>
</reference>
<dbReference type="VEuPathDB" id="FungiDB:ASPCADRAFT_210478"/>
<evidence type="ECO:0000256" key="1">
    <source>
        <dbReference type="SAM" id="MobiDB-lite"/>
    </source>
</evidence>
<dbReference type="Pfam" id="PF07883">
    <property type="entry name" value="Cupin_2"/>
    <property type="match status" value="1"/>
</dbReference>
<feature type="domain" description="Cupin type-2" evidence="2">
    <location>
        <begin position="41"/>
        <end position="109"/>
    </location>
</feature>
<accession>A0A1R3RC40</accession>
<dbReference type="Proteomes" id="UP000188318">
    <property type="component" value="Unassembled WGS sequence"/>
</dbReference>
<dbReference type="EMBL" id="KV907508">
    <property type="protein sequence ID" value="OOF92060.1"/>
    <property type="molecule type" value="Genomic_DNA"/>
</dbReference>
<dbReference type="OrthoDB" id="3511549at2759"/>
<organism evidence="3 4">
    <name type="scientific">Aspergillus carbonarius (strain ITEM 5010)</name>
    <dbReference type="NCBI Taxonomy" id="602072"/>
    <lineage>
        <taxon>Eukaryota</taxon>
        <taxon>Fungi</taxon>
        <taxon>Dikarya</taxon>
        <taxon>Ascomycota</taxon>
        <taxon>Pezizomycotina</taxon>
        <taxon>Eurotiomycetes</taxon>
        <taxon>Eurotiomycetidae</taxon>
        <taxon>Eurotiales</taxon>
        <taxon>Aspergillaceae</taxon>
        <taxon>Aspergillus</taxon>
        <taxon>Aspergillus subgen. Circumdati</taxon>
    </lineage>
</organism>
<protein>
    <recommendedName>
        <fullName evidence="2">Cupin type-2 domain-containing protein</fullName>
    </recommendedName>
</protein>
<feature type="region of interest" description="Disordered" evidence="1">
    <location>
        <begin position="1"/>
        <end position="23"/>
    </location>
</feature>
<sequence>MANTVEVTRASELNEATGGHTDGMVRKGAIVDKSDQLCALVMCAQPHSSSAVHHHGEQDTMVYAAKGHGSIVFDGGKQRKDLSPGDFAIIPAYTEHQEMNPSDKDVEWVITRSGRKPITVNLEDWSKTSS</sequence>
<proteinExistence type="predicted"/>
<evidence type="ECO:0000313" key="4">
    <source>
        <dbReference type="Proteomes" id="UP000188318"/>
    </source>
</evidence>
<evidence type="ECO:0000259" key="2">
    <source>
        <dbReference type="Pfam" id="PF07883"/>
    </source>
</evidence>
<dbReference type="AlphaFoldDB" id="A0A1R3RC40"/>
<gene>
    <name evidence="3" type="ORF">ASPCADRAFT_210478</name>
</gene>
<evidence type="ECO:0000313" key="3">
    <source>
        <dbReference type="EMBL" id="OOF92060.1"/>
    </source>
</evidence>
<dbReference type="SUPFAM" id="SSF51182">
    <property type="entry name" value="RmlC-like cupins"/>
    <property type="match status" value="1"/>
</dbReference>